<keyword evidence="3" id="KW-1185">Reference proteome</keyword>
<dbReference type="Proteomes" id="UP001501474">
    <property type="component" value="Unassembled WGS sequence"/>
</dbReference>
<dbReference type="RefSeq" id="WP_308287391.1">
    <property type="nucleotide sequence ID" value="NZ_JAKEIO010000021.1"/>
</dbReference>
<gene>
    <name evidence="2" type="ORF">GCM10010104_04690</name>
</gene>
<evidence type="ECO:0000259" key="1">
    <source>
        <dbReference type="Pfam" id="PF12728"/>
    </source>
</evidence>
<organism evidence="2 3">
    <name type="scientific">Streptomyces indiaensis</name>
    <dbReference type="NCBI Taxonomy" id="284033"/>
    <lineage>
        <taxon>Bacteria</taxon>
        <taxon>Bacillati</taxon>
        <taxon>Actinomycetota</taxon>
        <taxon>Actinomycetes</taxon>
        <taxon>Kitasatosporales</taxon>
        <taxon>Streptomycetaceae</taxon>
        <taxon>Streptomyces</taxon>
    </lineage>
</organism>
<accession>A0ABN3D442</accession>
<reference evidence="2 3" key="1">
    <citation type="journal article" date="2019" name="Int. J. Syst. Evol. Microbiol.">
        <title>The Global Catalogue of Microorganisms (GCM) 10K type strain sequencing project: providing services to taxonomists for standard genome sequencing and annotation.</title>
        <authorList>
            <consortium name="The Broad Institute Genomics Platform"/>
            <consortium name="The Broad Institute Genome Sequencing Center for Infectious Disease"/>
            <person name="Wu L."/>
            <person name="Ma J."/>
        </authorList>
    </citation>
    <scope>NUCLEOTIDE SEQUENCE [LARGE SCALE GENOMIC DNA]</scope>
    <source>
        <strain evidence="2 3">JCM 3053</strain>
    </source>
</reference>
<name>A0ABN3D442_9ACTN</name>
<proteinExistence type="predicted"/>
<feature type="domain" description="Helix-turn-helix" evidence="1">
    <location>
        <begin position="122"/>
        <end position="166"/>
    </location>
</feature>
<dbReference type="EMBL" id="BAAART010000009">
    <property type="protein sequence ID" value="GAA2218852.1"/>
    <property type="molecule type" value="Genomic_DNA"/>
</dbReference>
<evidence type="ECO:0000313" key="2">
    <source>
        <dbReference type="EMBL" id="GAA2218852.1"/>
    </source>
</evidence>
<evidence type="ECO:0000313" key="3">
    <source>
        <dbReference type="Proteomes" id="UP001501474"/>
    </source>
</evidence>
<comment type="caution">
    <text evidence="2">The sequence shown here is derived from an EMBL/GenBank/DDBJ whole genome shotgun (WGS) entry which is preliminary data.</text>
</comment>
<dbReference type="InterPro" id="IPR041657">
    <property type="entry name" value="HTH_17"/>
</dbReference>
<sequence length="171" mass="17586">MLEVHGTEPEQPVRLVMRGSGDAGVSWAAGGVRTSGLAGRGEAAFVLGPDGSVTIPAPLAREVVRALVRDLTARVRADGGEVSPAVRGIVRALHEAAAWRPDEGGSGGGTPVERAASVQEVTTEQAAELLGCSTRYVRRLAGSGRVAARRAGPVWLIDRASLDAFRTGGVA</sequence>
<protein>
    <recommendedName>
        <fullName evidence="1">Helix-turn-helix domain-containing protein</fullName>
    </recommendedName>
</protein>
<dbReference type="NCBIfam" id="TIGR01764">
    <property type="entry name" value="excise"/>
    <property type="match status" value="1"/>
</dbReference>
<dbReference type="InterPro" id="IPR010093">
    <property type="entry name" value="SinI_DNA-bd"/>
</dbReference>
<dbReference type="Pfam" id="PF12728">
    <property type="entry name" value="HTH_17"/>
    <property type="match status" value="1"/>
</dbReference>